<sequence length="330" mass="36669">MKRILLTTKAVIKDNLSSRATWFFIIFFPLFLTLIFALGFGAGTQVHQYVVVNNQQLGKYINQSQLFTAIYGTNEREAMLRGYIFVNVTNGKVNIYYPQNDKYLVPSLEAIITEYYDKSSPVIFNEHQSSANAYYVYVVSGMIGVIALSNGVFGVTGVASGYYRDKLIDRLAASPLRSYEWVVSLVIYEIVITLISTVPILLLSIVFGVIPIVGVAFLGFLVISTLMFSGLGAIIFGLTPKDKLFVANVAANVITIPLMFLSTAFFEIDAFPSILRPLVEYQPVSVIDAVIRDVMVYGQVPSLFDVFYIVLLTLAFIAVGSKLMKLRETD</sequence>
<organism evidence="1 2">
    <name type="scientific">Candidatus Aramenus sulfurataquae</name>
    <dbReference type="NCBI Taxonomy" id="1326980"/>
    <lineage>
        <taxon>Archaea</taxon>
        <taxon>Thermoproteota</taxon>
        <taxon>Thermoprotei</taxon>
        <taxon>Sulfolobales</taxon>
        <taxon>Sulfolobaceae</taxon>
        <taxon>Candidatus Aramenus</taxon>
    </lineage>
</organism>
<dbReference type="EMBL" id="JZWS03000007">
    <property type="protein sequence ID" value="MEW9491780.1"/>
    <property type="molecule type" value="Genomic_DNA"/>
</dbReference>
<name>A0ACC6TPS0_9CREN</name>
<evidence type="ECO:0000313" key="2">
    <source>
        <dbReference type="Proteomes" id="UP000053480"/>
    </source>
</evidence>
<gene>
    <name evidence="1" type="ORF">TQ35_0006220</name>
</gene>
<dbReference type="Proteomes" id="UP000053480">
    <property type="component" value="Unassembled WGS sequence"/>
</dbReference>
<proteinExistence type="predicted"/>
<evidence type="ECO:0000313" key="1">
    <source>
        <dbReference type="EMBL" id="MEW9491780.1"/>
    </source>
</evidence>
<protein>
    <submittedName>
        <fullName evidence="1">ABC transporter permease</fullName>
    </submittedName>
</protein>
<accession>A0ACC6TPS0</accession>
<comment type="caution">
    <text evidence="1">The sequence shown here is derived from an EMBL/GenBank/DDBJ whole genome shotgun (WGS) entry which is preliminary data.</text>
</comment>
<reference evidence="1" key="1">
    <citation type="submission" date="2024-07" db="EMBL/GenBank/DDBJ databases">
        <title>Metagenome and Metagenome-Assembled Genomes of Archaea from a hot spring from the geothermal field of Los Azufres, Mexico.</title>
        <authorList>
            <person name="Marin-Paredes R."/>
            <person name="Martinez-Romero E."/>
            <person name="Servin-Garciduenas L.E."/>
        </authorList>
    </citation>
    <scope>NUCLEOTIDE SEQUENCE</scope>
    <source>
        <strain evidence="1">AZ1-454</strain>
    </source>
</reference>